<dbReference type="InterPro" id="IPR011051">
    <property type="entry name" value="RmlC_Cupin_sf"/>
</dbReference>
<dbReference type="InterPro" id="IPR018060">
    <property type="entry name" value="HTH_AraC"/>
</dbReference>
<dbReference type="SUPFAM" id="SSF51182">
    <property type="entry name" value="RmlC-like cupins"/>
    <property type="match status" value="1"/>
</dbReference>
<dbReference type="EMBL" id="JHEM01000022">
    <property type="protein sequence ID" value="KCB22795.1"/>
    <property type="molecule type" value="Genomic_DNA"/>
</dbReference>
<gene>
    <name evidence="6" type="ORF">L544_4064</name>
</gene>
<evidence type="ECO:0000259" key="5">
    <source>
        <dbReference type="PROSITE" id="PS01124"/>
    </source>
</evidence>
<keyword evidence="4" id="KW-0804">Transcription</keyword>
<proteinExistence type="predicted"/>
<keyword evidence="7" id="KW-1185">Reference proteome</keyword>
<dbReference type="InterPro" id="IPR014710">
    <property type="entry name" value="RmlC-like_jellyroll"/>
</dbReference>
<accession>A0ABR4QXB0</accession>
<dbReference type="Gene3D" id="1.10.10.60">
    <property type="entry name" value="Homeodomain-like"/>
    <property type="match status" value="1"/>
</dbReference>
<dbReference type="Proteomes" id="UP000025748">
    <property type="component" value="Unassembled WGS sequence"/>
</dbReference>
<dbReference type="PROSITE" id="PS00041">
    <property type="entry name" value="HTH_ARAC_FAMILY_1"/>
    <property type="match status" value="1"/>
</dbReference>
<dbReference type="SMART" id="SM00342">
    <property type="entry name" value="HTH_ARAC"/>
    <property type="match status" value="1"/>
</dbReference>
<evidence type="ECO:0000256" key="3">
    <source>
        <dbReference type="ARBA" id="ARBA00023159"/>
    </source>
</evidence>
<evidence type="ECO:0000313" key="7">
    <source>
        <dbReference type="Proteomes" id="UP000025748"/>
    </source>
</evidence>
<name>A0ABR4QXB0_9BORD</name>
<dbReference type="Pfam" id="PF02311">
    <property type="entry name" value="AraC_binding"/>
    <property type="match status" value="1"/>
</dbReference>
<evidence type="ECO:0000256" key="4">
    <source>
        <dbReference type="ARBA" id="ARBA00023163"/>
    </source>
</evidence>
<comment type="caution">
    <text evidence="6">The sequence shown here is derived from an EMBL/GenBank/DDBJ whole genome shotgun (WGS) entry which is preliminary data.</text>
</comment>
<dbReference type="Pfam" id="PF12833">
    <property type="entry name" value="HTH_18"/>
    <property type="match status" value="1"/>
</dbReference>
<dbReference type="InterPro" id="IPR020449">
    <property type="entry name" value="Tscrpt_reg_AraC-type_HTH"/>
</dbReference>
<dbReference type="PANTHER" id="PTHR11019">
    <property type="entry name" value="HTH-TYPE TRANSCRIPTIONAL REGULATOR NIMR"/>
    <property type="match status" value="1"/>
</dbReference>
<feature type="domain" description="HTH araC/xylS-type" evidence="5">
    <location>
        <begin position="158"/>
        <end position="256"/>
    </location>
</feature>
<dbReference type="InterPro" id="IPR009057">
    <property type="entry name" value="Homeodomain-like_sf"/>
</dbReference>
<dbReference type="PROSITE" id="PS01124">
    <property type="entry name" value="HTH_ARAC_FAMILY_2"/>
    <property type="match status" value="1"/>
</dbReference>
<keyword evidence="2 6" id="KW-0238">DNA-binding</keyword>
<organism evidence="6 7">
    <name type="scientific">Bordetella hinzii OH87 BAL007II</name>
    <dbReference type="NCBI Taxonomy" id="1331262"/>
    <lineage>
        <taxon>Bacteria</taxon>
        <taxon>Pseudomonadati</taxon>
        <taxon>Pseudomonadota</taxon>
        <taxon>Betaproteobacteria</taxon>
        <taxon>Burkholderiales</taxon>
        <taxon>Alcaligenaceae</taxon>
        <taxon>Bordetella</taxon>
    </lineage>
</organism>
<evidence type="ECO:0000313" key="6">
    <source>
        <dbReference type="EMBL" id="KCB22795.1"/>
    </source>
</evidence>
<dbReference type="InterPro" id="IPR018062">
    <property type="entry name" value="HTH_AraC-typ_CS"/>
</dbReference>
<dbReference type="PRINTS" id="PR00032">
    <property type="entry name" value="HTHARAC"/>
</dbReference>
<protein>
    <submittedName>
        <fullName evidence="6">DNA-binding helix-turn-helix protein</fullName>
    </submittedName>
</protein>
<dbReference type="RefSeq" id="WP_127814783.1">
    <property type="nucleotide sequence ID" value="NZ_JHEM01000022.1"/>
</dbReference>
<keyword evidence="3" id="KW-0010">Activator</keyword>
<dbReference type="PANTHER" id="PTHR11019:SF159">
    <property type="entry name" value="TRANSCRIPTIONAL REGULATOR-RELATED"/>
    <property type="match status" value="1"/>
</dbReference>
<dbReference type="CDD" id="cd06124">
    <property type="entry name" value="cupin_NimR-like_N"/>
    <property type="match status" value="1"/>
</dbReference>
<evidence type="ECO:0000256" key="1">
    <source>
        <dbReference type="ARBA" id="ARBA00023015"/>
    </source>
</evidence>
<reference evidence="6 7" key="1">
    <citation type="submission" date="2014-03" db="EMBL/GenBank/DDBJ databases">
        <title>Genome sequence of Bordetella hinzii.</title>
        <authorList>
            <person name="Register K."/>
            <person name="Harvill E."/>
            <person name="Goodfield L.L."/>
            <person name="Ivanov Y.V."/>
            <person name="Meyer J.A."/>
            <person name="Muse S.J."/>
            <person name="Jacobs N."/>
            <person name="Bendor L."/>
            <person name="Smallridge W.E."/>
            <person name="Brinkac L.M."/>
            <person name="Sanka R."/>
            <person name="Kim M."/>
            <person name="Losada L."/>
        </authorList>
    </citation>
    <scope>NUCLEOTIDE SEQUENCE [LARGE SCALE GENOMIC DNA]</scope>
    <source>
        <strain evidence="6 7">OH87 BAL007II</strain>
    </source>
</reference>
<sequence length="256" mass="28706">MDKRPPTAPIIRVGYPDAPGVVTRRREMAADFHIEPHWHERAQLLYASHGVMRVSTPRRLWLVPPTRALWIPARVVHEIRMGTAVDMRSLYIDASLLPGMPADCAVLEVTPLMRELVVRVSETPPRGGPDHELLSALLLKELSRLPPRGFDLPLPESASLRALCEALLADPSLGPSPDQAAARLGVSARTLYRRFLEETGLSYVRWAQQARLLEAVRRLAEGQPVTTVALDLGYQSPSAFTAMFRRQLGRPPRRWR</sequence>
<dbReference type="GO" id="GO:0003677">
    <property type="term" value="F:DNA binding"/>
    <property type="evidence" value="ECO:0007669"/>
    <property type="project" value="UniProtKB-KW"/>
</dbReference>
<evidence type="ECO:0000256" key="2">
    <source>
        <dbReference type="ARBA" id="ARBA00023125"/>
    </source>
</evidence>
<dbReference type="SUPFAM" id="SSF46689">
    <property type="entry name" value="Homeodomain-like"/>
    <property type="match status" value="2"/>
</dbReference>
<dbReference type="Gene3D" id="2.60.120.10">
    <property type="entry name" value="Jelly Rolls"/>
    <property type="match status" value="1"/>
</dbReference>
<dbReference type="InterPro" id="IPR003313">
    <property type="entry name" value="AraC-bd"/>
</dbReference>
<keyword evidence="1" id="KW-0805">Transcription regulation</keyword>